<dbReference type="SUPFAM" id="SSF56317">
    <property type="entry name" value="Carbon-nitrogen hydrolase"/>
    <property type="match status" value="1"/>
</dbReference>
<dbReference type="PANTHER" id="PTHR11750">
    <property type="entry name" value="PROTEIN N-TERMINAL AMIDASE"/>
    <property type="match status" value="1"/>
</dbReference>
<evidence type="ECO:0000313" key="2">
    <source>
        <dbReference type="EMBL" id="KAF2861929.1"/>
    </source>
</evidence>
<accession>A0A6A7C4F3</accession>
<dbReference type="PROSITE" id="PS50263">
    <property type="entry name" value="CN_HYDROLASE"/>
    <property type="match status" value="1"/>
</dbReference>
<dbReference type="EMBL" id="MU005969">
    <property type="protein sequence ID" value="KAF2861929.1"/>
    <property type="molecule type" value="Genomic_DNA"/>
</dbReference>
<dbReference type="InterPro" id="IPR036526">
    <property type="entry name" value="C-N_Hydrolase_sf"/>
</dbReference>
<dbReference type="PANTHER" id="PTHR11750:SF26">
    <property type="entry name" value="PROTEIN N-TERMINAL AMIDASE"/>
    <property type="match status" value="1"/>
</dbReference>
<evidence type="ECO:0000259" key="1">
    <source>
        <dbReference type="PROSITE" id="PS50263"/>
    </source>
</evidence>
<dbReference type="Pfam" id="PF00795">
    <property type="entry name" value="CN_hydrolase"/>
    <property type="match status" value="1"/>
</dbReference>
<name>A0A6A7C4F3_9PEZI</name>
<protein>
    <submittedName>
        <fullName evidence="2">Carbon-nitrogen hydrolase</fullName>
    </submittedName>
</protein>
<dbReference type="GO" id="GO:0008418">
    <property type="term" value="F:protein-N-terminal asparagine amidohydrolase activity"/>
    <property type="evidence" value="ECO:0007669"/>
    <property type="project" value="InterPro"/>
</dbReference>
<feature type="domain" description="CN hydrolase" evidence="1">
    <location>
        <begin position="1"/>
        <end position="285"/>
    </location>
</feature>
<dbReference type="GO" id="GO:0070773">
    <property type="term" value="F:protein-N-terminal glutamine amidohydrolase activity"/>
    <property type="evidence" value="ECO:0007669"/>
    <property type="project" value="InterPro"/>
</dbReference>
<dbReference type="InterPro" id="IPR003010">
    <property type="entry name" value="C-N_Hydrolase"/>
</dbReference>
<dbReference type="Gene3D" id="3.60.110.10">
    <property type="entry name" value="Carbon-nitrogen hydrolase"/>
    <property type="match status" value="1"/>
</dbReference>
<keyword evidence="3" id="KW-1185">Reference proteome</keyword>
<organism evidence="2 3">
    <name type="scientific">Piedraia hortae CBS 480.64</name>
    <dbReference type="NCBI Taxonomy" id="1314780"/>
    <lineage>
        <taxon>Eukaryota</taxon>
        <taxon>Fungi</taxon>
        <taxon>Dikarya</taxon>
        <taxon>Ascomycota</taxon>
        <taxon>Pezizomycotina</taxon>
        <taxon>Dothideomycetes</taxon>
        <taxon>Dothideomycetidae</taxon>
        <taxon>Capnodiales</taxon>
        <taxon>Piedraiaceae</taxon>
        <taxon>Piedraia</taxon>
    </lineage>
</organism>
<keyword evidence="2" id="KW-0378">Hydrolase</keyword>
<gene>
    <name evidence="2" type="ORF">K470DRAFT_256467</name>
</gene>
<proteinExistence type="predicted"/>
<evidence type="ECO:0000313" key="3">
    <source>
        <dbReference type="Proteomes" id="UP000799421"/>
    </source>
</evidence>
<dbReference type="InterPro" id="IPR039703">
    <property type="entry name" value="Nta1"/>
</dbReference>
<dbReference type="AlphaFoldDB" id="A0A6A7C4F3"/>
<dbReference type="Proteomes" id="UP000799421">
    <property type="component" value="Unassembled WGS sequence"/>
</dbReference>
<dbReference type="GO" id="GO:0030163">
    <property type="term" value="P:protein catabolic process"/>
    <property type="evidence" value="ECO:0007669"/>
    <property type="project" value="TreeGrafter"/>
</dbReference>
<dbReference type="OrthoDB" id="201515at2759"/>
<sequence>MCLALLQFAPELGKVEENIRRADELLRECAAVDLLVLPEMAFSGYNFPSRDAIEAFLEPSAAGPTTQWAVHTAQRLHCHVLVGYPERTTSGKAYNAAVTVGPNGDVVAHHRKTFLYYTDETWAETEYDPPSGPPPFYCAPMRGLGDGAPIGVGICMDINPHRFEAPWAAYEFANAMVSGGAKLVVLSMAWLAQPTQTELPHAPDQPDLNTITYWINRFVPLLTNDTPVDVVFANRCGSEDTVTYAGSSCVMRFNRGSVSMYSREQGGVAVLGRNEEGLLIVDTSTAPPFSLVHA</sequence>
<reference evidence="2" key="1">
    <citation type="journal article" date="2020" name="Stud. Mycol.">
        <title>101 Dothideomycetes genomes: a test case for predicting lifestyles and emergence of pathogens.</title>
        <authorList>
            <person name="Haridas S."/>
            <person name="Albert R."/>
            <person name="Binder M."/>
            <person name="Bloem J."/>
            <person name="Labutti K."/>
            <person name="Salamov A."/>
            <person name="Andreopoulos B."/>
            <person name="Baker S."/>
            <person name="Barry K."/>
            <person name="Bills G."/>
            <person name="Bluhm B."/>
            <person name="Cannon C."/>
            <person name="Castanera R."/>
            <person name="Culley D."/>
            <person name="Daum C."/>
            <person name="Ezra D."/>
            <person name="Gonzalez J."/>
            <person name="Henrissat B."/>
            <person name="Kuo A."/>
            <person name="Liang C."/>
            <person name="Lipzen A."/>
            <person name="Lutzoni F."/>
            <person name="Magnuson J."/>
            <person name="Mondo S."/>
            <person name="Nolan M."/>
            <person name="Ohm R."/>
            <person name="Pangilinan J."/>
            <person name="Park H.-J."/>
            <person name="Ramirez L."/>
            <person name="Alfaro M."/>
            <person name="Sun H."/>
            <person name="Tritt A."/>
            <person name="Yoshinaga Y."/>
            <person name="Zwiers L.-H."/>
            <person name="Turgeon B."/>
            <person name="Goodwin S."/>
            <person name="Spatafora J."/>
            <person name="Crous P."/>
            <person name="Grigoriev I."/>
        </authorList>
    </citation>
    <scope>NUCLEOTIDE SEQUENCE</scope>
    <source>
        <strain evidence="2">CBS 480.64</strain>
    </source>
</reference>